<dbReference type="EMBL" id="BDDD01000335">
    <property type="protein sequence ID" value="GAV64123.1"/>
    <property type="molecule type" value="Genomic_DNA"/>
</dbReference>
<feature type="region of interest" description="Disordered" evidence="1">
    <location>
        <begin position="1"/>
        <end position="42"/>
    </location>
</feature>
<evidence type="ECO:0000256" key="1">
    <source>
        <dbReference type="SAM" id="MobiDB-lite"/>
    </source>
</evidence>
<accession>A0A1Q3B8M4</accession>
<name>A0A1Q3B8M4_CEPFO</name>
<dbReference type="OrthoDB" id="1684184at2759"/>
<keyword evidence="3" id="KW-1185">Reference proteome</keyword>
<feature type="compositionally biased region" description="Basic and acidic residues" evidence="1">
    <location>
        <begin position="179"/>
        <end position="193"/>
    </location>
</feature>
<feature type="compositionally biased region" description="Basic and acidic residues" evidence="1">
    <location>
        <begin position="117"/>
        <end position="133"/>
    </location>
</feature>
<feature type="region of interest" description="Disordered" evidence="1">
    <location>
        <begin position="94"/>
        <end position="194"/>
    </location>
</feature>
<feature type="compositionally biased region" description="Basic and acidic residues" evidence="1">
    <location>
        <begin position="14"/>
        <end position="30"/>
    </location>
</feature>
<dbReference type="Proteomes" id="UP000187406">
    <property type="component" value="Unassembled WGS sequence"/>
</dbReference>
<feature type="compositionally biased region" description="Basic and acidic residues" evidence="1">
    <location>
        <begin position="98"/>
        <end position="108"/>
    </location>
</feature>
<evidence type="ECO:0000313" key="3">
    <source>
        <dbReference type="Proteomes" id="UP000187406"/>
    </source>
</evidence>
<sequence length="280" mass="32044">MIRTASEVIGEGSDVSRSETREEGKSKDKCFGQNLDSRDNTIGQLPQEAIKKIDRDKVKAALEKRRKSRVDFIRKTDSMDEDELIEREIEGGIELAAENEKNKQDRRQSWLKSSGRHGYENLHHGKHLKDAKNRNHHKMRGQSSPRQRIENVGEAELSVPDDSGRNFRSPKSSNRKRKGESPAEKLAEGRQRNDYGPGFHHYKHHQYVEIQSKVGWHGYNKRDQKGRARKSCMKAFIDVAGTLEWFSLNNVSGGDFIAMDMIGALPSVHGDKQYINCYLI</sequence>
<gene>
    <name evidence="2" type="ORF">CFOL_v3_07641</name>
</gene>
<reference evidence="3" key="1">
    <citation type="submission" date="2016-04" db="EMBL/GenBank/DDBJ databases">
        <title>Cephalotus genome sequencing.</title>
        <authorList>
            <person name="Fukushima K."/>
            <person name="Hasebe M."/>
            <person name="Fang X."/>
        </authorList>
    </citation>
    <scope>NUCLEOTIDE SEQUENCE [LARGE SCALE GENOMIC DNA]</scope>
    <source>
        <strain evidence="3">cv. St1</strain>
    </source>
</reference>
<protein>
    <submittedName>
        <fullName evidence="2">Uncharacterized protein</fullName>
    </submittedName>
</protein>
<dbReference type="STRING" id="3775.A0A1Q3B8M4"/>
<dbReference type="AlphaFoldDB" id="A0A1Q3B8M4"/>
<evidence type="ECO:0000313" key="2">
    <source>
        <dbReference type="EMBL" id="GAV64123.1"/>
    </source>
</evidence>
<dbReference type="InParanoid" id="A0A1Q3B8M4"/>
<proteinExistence type="predicted"/>
<comment type="caution">
    <text evidence="2">The sequence shown here is derived from an EMBL/GenBank/DDBJ whole genome shotgun (WGS) entry which is preliminary data.</text>
</comment>
<organism evidence="2 3">
    <name type="scientific">Cephalotus follicularis</name>
    <name type="common">Albany pitcher plant</name>
    <dbReference type="NCBI Taxonomy" id="3775"/>
    <lineage>
        <taxon>Eukaryota</taxon>
        <taxon>Viridiplantae</taxon>
        <taxon>Streptophyta</taxon>
        <taxon>Embryophyta</taxon>
        <taxon>Tracheophyta</taxon>
        <taxon>Spermatophyta</taxon>
        <taxon>Magnoliopsida</taxon>
        <taxon>eudicotyledons</taxon>
        <taxon>Gunneridae</taxon>
        <taxon>Pentapetalae</taxon>
        <taxon>rosids</taxon>
        <taxon>fabids</taxon>
        <taxon>Oxalidales</taxon>
        <taxon>Cephalotaceae</taxon>
        <taxon>Cephalotus</taxon>
    </lineage>
</organism>